<feature type="domain" description="ABC transporter substrate-binding protein PnrA-like" evidence="9">
    <location>
        <begin position="49"/>
        <end position="348"/>
    </location>
</feature>
<dbReference type="PROSITE" id="PS51257">
    <property type="entry name" value="PROKAR_LIPOPROTEIN"/>
    <property type="match status" value="1"/>
</dbReference>
<reference evidence="10 11" key="1">
    <citation type="submission" date="2022-06" db="EMBL/GenBank/DDBJ databases">
        <title>Draft genome sequence of type strain Streptomyces rubrisoli DSM 42083.</title>
        <authorList>
            <person name="Duangmal K."/>
            <person name="Klaysubun C."/>
        </authorList>
    </citation>
    <scope>NUCLEOTIDE SEQUENCE [LARGE SCALE GENOMIC DNA]</scope>
    <source>
        <strain evidence="10 11">DSM 42083</strain>
    </source>
</reference>
<evidence type="ECO:0000313" key="10">
    <source>
        <dbReference type="EMBL" id="MCQ4045496.1"/>
    </source>
</evidence>
<comment type="subcellular location">
    <subcellularLocation>
        <location evidence="1">Cell membrane</location>
        <topology evidence="1">Lipid-anchor</topology>
    </subcellularLocation>
</comment>
<feature type="chain" id="PRO_5047490056" evidence="8">
    <location>
        <begin position="26"/>
        <end position="350"/>
    </location>
</feature>
<dbReference type="RefSeq" id="WP_255931639.1">
    <property type="nucleotide sequence ID" value="NZ_JANFNH010000043.1"/>
</dbReference>
<keyword evidence="3" id="KW-1003">Cell membrane</keyword>
<dbReference type="PANTHER" id="PTHR34296">
    <property type="entry name" value="TRANSCRIPTIONAL ACTIVATOR PROTEIN MED"/>
    <property type="match status" value="1"/>
</dbReference>
<proteinExistence type="inferred from homology"/>
<keyword evidence="11" id="KW-1185">Reference proteome</keyword>
<dbReference type="InterPro" id="IPR028082">
    <property type="entry name" value="Peripla_BP_I"/>
</dbReference>
<dbReference type="CDD" id="cd06354">
    <property type="entry name" value="PBP1_PrnA-like"/>
    <property type="match status" value="1"/>
</dbReference>
<evidence type="ECO:0000256" key="2">
    <source>
        <dbReference type="ARBA" id="ARBA00008610"/>
    </source>
</evidence>
<evidence type="ECO:0000259" key="9">
    <source>
        <dbReference type="Pfam" id="PF02608"/>
    </source>
</evidence>
<comment type="caution">
    <text evidence="10">The sequence shown here is derived from an EMBL/GenBank/DDBJ whole genome shotgun (WGS) entry which is preliminary data.</text>
</comment>
<dbReference type="Pfam" id="PF02608">
    <property type="entry name" value="Bmp"/>
    <property type="match status" value="1"/>
</dbReference>
<organism evidence="10 11">
    <name type="scientific">Streptantibioticus rubrisoli</name>
    <dbReference type="NCBI Taxonomy" id="1387313"/>
    <lineage>
        <taxon>Bacteria</taxon>
        <taxon>Bacillati</taxon>
        <taxon>Actinomycetota</taxon>
        <taxon>Actinomycetes</taxon>
        <taxon>Kitasatosporales</taxon>
        <taxon>Streptomycetaceae</taxon>
        <taxon>Streptantibioticus</taxon>
    </lineage>
</organism>
<feature type="signal peptide" evidence="8">
    <location>
        <begin position="1"/>
        <end position="25"/>
    </location>
</feature>
<gene>
    <name evidence="10" type="ORF">NON19_26550</name>
</gene>
<accession>A0ABT1PL25</accession>
<evidence type="ECO:0000256" key="4">
    <source>
        <dbReference type="ARBA" id="ARBA00022729"/>
    </source>
</evidence>
<keyword evidence="4 8" id="KW-0732">Signal</keyword>
<name>A0ABT1PL25_9ACTN</name>
<evidence type="ECO:0000256" key="3">
    <source>
        <dbReference type="ARBA" id="ARBA00022475"/>
    </source>
</evidence>
<keyword evidence="5" id="KW-0472">Membrane</keyword>
<evidence type="ECO:0000313" key="11">
    <source>
        <dbReference type="Proteomes" id="UP001206206"/>
    </source>
</evidence>
<keyword evidence="6" id="KW-0449">Lipoprotein</keyword>
<dbReference type="Gene3D" id="3.40.50.2300">
    <property type="match status" value="2"/>
</dbReference>
<dbReference type="SUPFAM" id="SSF53822">
    <property type="entry name" value="Periplasmic binding protein-like I"/>
    <property type="match status" value="1"/>
</dbReference>
<protein>
    <submittedName>
        <fullName evidence="10">BMP family ABC transporter substrate-binding protein</fullName>
    </submittedName>
</protein>
<evidence type="ECO:0000256" key="6">
    <source>
        <dbReference type="ARBA" id="ARBA00023288"/>
    </source>
</evidence>
<evidence type="ECO:0000256" key="7">
    <source>
        <dbReference type="SAM" id="MobiDB-lite"/>
    </source>
</evidence>
<dbReference type="EMBL" id="JANFNH010000043">
    <property type="protein sequence ID" value="MCQ4045496.1"/>
    <property type="molecule type" value="Genomic_DNA"/>
</dbReference>
<dbReference type="PANTHER" id="PTHR34296:SF2">
    <property type="entry name" value="ABC TRANSPORTER GUANOSINE-BINDING PROTEIN NUPN"/>
    <property type="match status" value="1"/>
</dbReference>
<evidence type="ECO:0000256" key="1">
    <source>
        <dbReference type="ARBA" id="ARBA00004193"/>
    </source>
</evidence>
<dbReference type="InterPro" id="IPR003760">
    <property type="entry name" value="PnrA-like"/>
</dbReference>
<feature type="region of interest" description="Disordered" evidence="7">
    <location>
        <begin position="70"/>
        <end position="92"/>
    </location>
</feature>
<evidence type="ECO:0000256" key="8">
    <source>
        <dbReference type="SAM" id="SignalP"/>
    </source>
</evidence>
<dbReference type="InterPro" id="IPR050957">
    <property type="entry name" value="BMP_lipoprotein"/>
</dbReference>
<dbReference type="Proteomes" id="UP001206206">
    <property type="component" value="Unassembled WGS sequence"/>
</dbReference>
<comment type="similarity">
    <text evidence="2">Belongs to the BMP lipoprotein family.</text>
</comment>
<sequence>MRRVTTTIAAAGIAAALAVSATACGASSTSSGSSGSSSAKGDMKVGIAYDVGGRGDHSFNDSAARGLDQATKEFGGTPKELTAKTTDTEPDREQNLSNLASAGYNPVIAVGFAYANAVKAVSAKFPKTNFGIVDSVVPASNVDSMTFASPESSYLAGVAAALKSKSGQIGFIGGVDNQLIKGFQAGFEQGVKDTKPSDKVTTQYLTTGSDLSGFSSPDLGKSAASGMLSKGIDVIYTAAGSSGSGAIEAVHGQKGAWAIGVDSDQYQDPGLAQYKDSILTSAVKNVNVAVYNLIKSVHDGKPLTGNNTYGLNNGGVSLATSGGFISDIQSQLDAAKQKIVSGQIKVKSTP</sequence>
<evidence type="ECO:0000256" key="5">
    <source>
        <dbReference type="ARBA" id="ARBA00023136"/>
    </source>
</evidence>